<name>A0A1E1M9N4_RHYSE</name>
<evidence type="ECO:0000256" key="1">
    <source>
        <dbReference type="ARBA" id="ARBA00004141"/>
    </source>
</evidence>
<feature type="transmembrane region" description="Helical" evidence="5">
    <location>
        <begin position="173"/>
        <end position="191"/>
    </location>
</feature>
<keyword evidence="4 5" id="KW-0472">Membrane</keyword>
<evidence type="ECO:0000256" key="4">
    <source>
        <dbReference type="ARBA" id="ARBA00023136"/>
    </source>
</evidence>
<dbReference type="Gene3D" id="1.20.1250.20">
    <property type="entry name" value="MFS general substrate transporter like domains"/>
    <property type="match status" value="1"/>
</dbReference>
<feature type="transmembrane region" description="Helical" evidence="5">
    <location>
        <begin position="114"/>
        <end position="132"/>
    </location>
</feature>
<keyword evidence="2 5" id="KW-0812">Transmembrane</keyword>
<dbReference type="AlphaFoldDB" id="A0A1E1M9N4"/>
<dbReference type="Proteomes" id="UP000177625">
    <property type="component" value="Unassembled WGS sequence"/>
</dbReference>
<dbReference type="EMBL" id="FJVC01000224">
    <property type="protein sequence ID" value="CZT45797.1"/>
    <property type="molecule type" value="Genomic_DNA"/>
</dbReference>
<feature type="transmembrane region" description="Helical" evidence="5">
    <location>
        <begin position="378"/>
        <end position="402"/>
    </location>
</feature>
<feature type="transmembrane region" description="Helical" evidence="5">
    <location>
        <begin position="203"/>
        <end position="222"/>
    </location>
</feature>
<dbReference type="SUPFAM" id="SSF103473">
    <property type="entry name" value="MFS general substrate transporter"/>
    <property type="match status" value="1"/>
</dbReference>
<accession>A0A1E1M9N4</accession>
<feature type="transmembrane region" description="Helical" evidence="5">
    <location>
        <begin position="414"/>
        <end position="435"/>
    </location>
</feature>
<feature type="transmembrane region" description="Helical" evidence="5">
    <location>
        <begin position="144"/>
        <end position="166"/>
    </location>
</feature>
<feature type="transmembrane region" description="Helical" evidence="5">
    <location>
        <begin position="318"/>
        <end position="340"/>
    </location>
</feature>
<keyword evidence="7" id="KW-1185">Reference proteome</keyword>
<comment type="subcellular location">
    <subcellularLocation>
        <location evidence="1">Membrane</location>
        <topology evidence="1">Multi-pass membrane protein</topology>
    </subcellularLocation>
</comment>
<evidence type="ECO:0000313" key="7">
    <source>
        <dbReference type="Proteomes" id="UP000177625"/>
    </source>
</evidence>
<dbReference type="Pfam" id="PF07690">
    <property type="entry name" value="MFS_1"/>
    <property type="match status" value="1"/>
</dbReference>
<organism evidence="6 7">
    <name type="scientific">Rhynchosporium secalis</name>
    <name type="common">Barley scald fungus</name>
    <dbReference type="NCBI Taxonomy" id="38038"/>
    <lineage>
        <taxon>Eukaryota</taxon>
        <taxon>Fungi</taxon>
        <taxon>Dikarya</taxon>
        <taxon>Ascomycota</taxon>
        <taxon>Pezizomycotina</taxon>
        <taxon>Leotiomycetes</taxon>
        <taxon>Helotiales</taxon>
        <taxon>Ploettnerulaceae</taxon>
        <taxon>Rhynchosporium</taxon>
    </lineage>
</organism>
<gene>
    <name evidence="6" type="ORF">RSE6_06150</name>
</gene>
<dbReference type="InterPro" id="IPR036259">
    <property type="entry name" value="MFS_trans_sf"/>
</dbReference>
<dbReference type="InterPro" id="IPR011701">
    <property type="entry name" value="MFS"/>
</dbReference>
<protein>
    <submittedName>
        <fullName evidence="6">Uncharacterized protein</fullName>
    </submittedName>
</protein>
<feature type="transmembrane region" description="Helical" evidence="5">
    <location>
        <begin position="88"/>
        <end position="107"/>
    </location>
</feature>
<reference evidence="7" key="1">
    <citation type="submission" date="2016-03" db="EMBL/GenBank/DDBJ databases">
        <authorList>
            <person name="Guldener U."/>
        </authorList>
    </citation>
    <scope>NUCLEOTIDE SEQUENCE [LARGE SCALE GENOMIC DNA]</scope>
</reference>
<dbReference type="PANTHER" id="PTHR23502">
    <property type="entry name" value="MAJOR FACILITATOR SUPERFAMILY"/>
    <property type="match status" value="1"/>
</dbReference>
<keyword evidence="3 5" id="KW-1133">Transmembrane helix</keyword>
<dbReference type="GO" id="GO:0005886">
    <property type="term" value="C:plasma membrane"/>
    <property type="evidence" value="ECO:0007669"/>
    <property type="project" value="TreeGrafter"/>
</dbReference>
<dbReference type="GO" id="GO:0022857">
    <property type="term" value="F:transmembrane transporter activity"/>
    <property type="evidence" value="ECO:0007669"/>
    <property type="project" value="InterPro"/>
</dbReference>
<sequence length="447" mass="49640">MSITDYGGQGSVFLISSNGETNRLPVPSGSPNDPLGWSPLKSFLCLLSMSIFTTIGLILVQGTTLLLVPLATEYSPEEIAPFRLDVLSSLPSLFWGIGAVIWVPLSMAVGRRPVFIICTLLLTISTLMAALSQDFHTHLTARCLQGSAAAISPSSMILMILDIVFVHQRPRTIALYWCMCNATSNVSLAFTPYIVQVGGSWRAFYWLWLGPCFLTILLAVLWSPETYFARPQTAFDEHILSHADAGKGTAHTSSWEEVPWIKPMPDAPAMWRFSTFFKNILFWNRSTTGGWPAMKAFPQYLAMKLARHDKGVHEPEHYLPSFIVPVIISSISLALFGFGAEREWNWTWIVLLVGLNYFSAISMATSNVLWITEAFPRWAGAAITIVAAGGYGMSFVLGSTIVPWIESDGIGNTYLGLGMLTWVVGLIGFPIFCYGKRFREYIYSRWD</sequence>
<evidence type="ECO:0000313" key="6">
    <source>
        <dbReference type="EMBL" id="CZT45797.1"/>
    </source>
</evidence>
<feature type="transmembrane region" description="Helical" evidence="5">
    <location>
        <begin position="346"/>
        <end position="371"/>
    </location>
</feature>
<proteinExistence type="predicted"/>
<evidence type="ECO:0000256" key="5">
    <source>
        <dbReference type="SAM" id="Phobius"/>
    </source>
</evidence>
<dbReference type="PANTHER" id="PTHR23502:SF164">
    <property type="entry name" value="MAJOR FACILITATOR SUPERFAMILY (MFS) PROFILE DOMAIN-CONTAINING PROTEIN"/>
    <property type="match status" value="1"/>
</dbReference>
<evidence type="ECO:0000256" key="2">
    <source>
        <dbReference type="ARBA" id="ARBA00022692"/>
    </source>
</evidence>
<evidence type="ECO:0000256" key="3">
    <source>
        <dbReference type="ARBA" id="ARBA00022989"/>
    </source>
</evidence>
<feature type="transmembrane region" description="Helical" evidence="5">
    <location>
        <begin position="43"/>
        <end position="68"/>
    </location>
</feature>